<dbReference type="EMBL" id="JBBHJY010000010">
    <property type="protein sequence ID" value="MEJ6011727.1"/>
    <property type="molecule type" value="Genomic_DNA"/>
</dbReference>
<dbReference type="GO" id="GO:0016787">
    <property type="term" value="F:hydrolase activity"/>
    <property type="evidence" value="ECO:0007669"/>
    <property type="project" value="UniProtKB-KW"/>
</dbReference>
<dbReference type="PANTHER" id="PTHR46623:SF10">
    <property type="entry name" value="CARBOXYMETHYLENEBUTENOLIDASE HOMOLOG"/>
    <property type="match status" value="1"/>
</dbReference>
<sequence>MCDDFTLEADKAALSRRKFGIMGGAAVVTAGYATAAQAGFRIAKGGVALTERMVEIPTPDGICDAFFVHPAKGKHPGVIFWPDIGGLRDAKKQMARRLAAQGFAVIAVNQYYRAGKSPVLASFSEWRTPEGQAKLKPMIATVTAEGVSLDSKVFVAWLDLQKAVDKKRGIGSEGYCMGGPFTVRTAAANPGRVRAAASFHGGGLVGDKPDSPSKLLAKTKASYLFAIARNDDARSPRDKDALKEAAAKAGRPAEIEVYAGDHGWTVPDSPVYDKAAADHAFERLLALYEKL</sequence>
<comment type="caution">
    <text evidence="2">The sequence shown here is derived from an EMBL/GenBank/DDBJ whole genome shotgun (WGS) entry which is preliminary data.</text>
</comment>
<accession>A0ABU8SCN6</accession>
<dbReference type="InterPro" id="IPR051049">
    <property type="entry name" value="Dienelactone_hydrolase-like"/>
</dbReference>
<dbReference type="PANTHER" id="PTHR46623">
    <property type="entry name" value="CARBOXYMETHYLENEBUTENOLIDASE-RELATED"/>
    <property type="match status" value="1"/>
</dbReference>
<evidence type="ECO:0000313" key="2">
    <source>
        <dbReference type="EMBL" id="MEJ6011727.1"/>
    </source>
</evidence>
<name>A0ABU8SCN6_9SPHN</name>
<protein>
    <submittedName>
        <fullName evidence="2">Dienelactone hydrolase family protein</fullName>
        <ecNumber evidence="2">3.1.-.-</ecNumber>
    </submittedName>
</protein>
<keyword evidence="2" id="KW-0378">Hydrolase</keyword>
<evidence type="ECO:0000259" key="1">
    <source>
        <dbReference type="Pfam" id="PF01738"/>
    </source>
</evidence>
<reference evidence="2 3" key="1">
    <citation type="submission" date="2024-03" db="EMBL/GenBank/DDBJ databases">
        <authorList>
            <person name="Jo J.-H."/>
        </authorList>
    </citation>
    <scope>NUCLEOTIDE SEQUENCE [LARGE SCALE GENOMIC DNA]</scope>
    <source>
        <strain evidence="2 3">AS3R-12</strain>
    </source>
</reference>
<proteinExistence type="predicted"/>
<feature type="domain" description="Dienelactone hydrolase" evidence="1">
    <location>
        <begin position="64"/>
        <end position="288"/>
    </location>
</feature>
<dbReference type="RefSeq" id="WP_339969236.1">
    <property type="nucleotide sequence ID" value="NZ_JBBHJY010000010.1"/>
</dbReference>
<keyword evidence="3" id="KW-1185">Reference proteome</keyword>
<evidence type="ECO:0000313" key="3">
    <source>
        <dbReference type="Proteomes" id="UP001379235"/>
    </source>
</evidence>
<organism evidence="2 3">
    <name type="scientific">Novosphingobium aquae</name>
    <dbReference type="NCBI Taxonomy" id="3133435"/>
    <lineage>
        <taxon>Bacteria</taxon>
        <taxon>Pseudomonadati</taxon>
        <taxon>Pseudomonadota</taxon>
        <taxon>Alphaproteobacteria</taxon>
        <taxon>Sphingomonadales</taxon>
        <taxon>Sphingomonadaceae</taxon>
        <taxon>Novosphingobium</taxon>
    </lineage>
</organism>
<gene>
    <name evidence="2" type="ORF">WG900_17580</name>
</gene>
<dbReference type="EC" id="3.1.-.-" evidence="2"/>
<dbReference type="SUPFAM" id="SSF53474">
    <property type="entry name" value="alpha/beta-Hydrolases"/>
    <property type="match status" value="1"/>
</dbReference>
<dbReference type="Pfam" id="PF01738">
    <property type="entry name" value="DLH"/>
    <property type="match status" value="1"/>
</dbReference>
<dbReference type="Proteomes" id="UP001379235">
    <property type="component" value="Unassembled WGS sequence"/>
</dbReference>
<dbReference type="InterPro" id="IPR029058">
    <property type="entry name" value="AB_hydrolase_fold"/>
</dbReference>
<dbReference type="InterPro" id="IPR002925">
    <property type="entry name" value="Dienelactn_hydro"/>
</dbReference>
<dbReference type="Gene3D" id="3.40.50.1820">
    <property type="entry name" value="alpha/beta hydrolase"/>
    <property type="match status" value="1"/>
</dbReference>